<dbReference type="EMBL" id="JAHVAH010000001">
    <property type="protein sequence ID" value="MBW0144548.1"/>
    <property type="molecule type" value="Genomic_DNA"/>
</dbReference>
<dbReference type="PANTHER" id="PTHR10900">
    <property type="entry name" value="PERIOSTIN-RELATED"/>
    <property type="match status" value="1"/>
</dbReference>
<dbReference type="SMART" id="SM00554">
    <property type="entry name" value="FAS1"/>
    <property type="match status" value="1"/>
</dbReference>
<keyword evidence="1" id="KW-0732">Signal</keyword>
<comment type="caution">
    <text evidence="3">The sequence shown here is derived from an EMBL/GenBank/DDBJ whole genome shotgun (WGS) entry which is preliminary data.</text>
</comment>
<gene>
    <name evidence="3" type="ORF">KTQ36_04465</name>
</gene>
<name>A0ABS6V648_9SPHN</name>
<evidence type="ECO:0000313" key="4">
    <source>
        <dbReference type="Proteomes" id="UP000698028"/>
    </source>
</evidence>
<dbReference type="InterPro" id="IPR050904">
    <property type="entry name" value="Adhesion/Biosynth-related"/>
</dbReference>
<proteinExistence type="predicted"/>
<dbReference type="PANTHER" id="PTHR10900:SF77">
    <property type="entry name" value="FI19380P1"/>
    <property type="match status" value="1"/>
</dbReference>
<sequence length="172" mass="17830">MKTTLAALALATTLAVPAAAEHPRPSTTIVEAAASNDDFETLVAAVKAADLVGTLSSDGPFTVFAPTDRAFSKLPAGTLDSLLQPSQKGALTDILTYHVVAGNVRAADIARLAKRSNGTVALETVQGDLLRFMVTDHGILVKDNSGNTFNITAADLRQSNGVIHVIDGVLLP</sequence>
<feature type="chain" id="PRO_5046977160" evidence="1">
    <location>
        <begin position="21"/>
        <end position="172"/>
    </location>
</feature>
<dbReference type="PROSITE" id="PS50213">
    <property type="entry name" value="FAS1"/>
    <property type="match status" value="1"/>
</dbReference>
<evidence type="ECO:0000313" key="3">
    <source>
        <dbReference type="EMBL" id="MBW0144548.1"/>
    </source>
</evidence>
<feature type="signal peptide" evidence="1">
    <location>
        <begin position="1"/>
        <end position="20"/>
    </location>
</feature>
<dbReference type="Proteomes" id="UP000698028">
    <property type="component" value="Unassembled WGS sequence"/>
</dbReference>
<accession>A0ABS6V648</accession>
<keyword evidence="4" id="KW-1185">Reference proteome</keyword>
<feature type="domain" description="FAS1" evidence="2">
    <location>
        <begin position="26"/>
        <end position="170"/>
    </location>
</feature>
<protein>
    <submittedName>
        <fullName evidence="3">Fasciclin domain-containing protein</fullName>
    </submittedName>
</protein>
<reference evidence="3 4" key="1">
    <citation type="submission" date="2021-07" db="EMBL/GenBank/DDBJ databases">
        <title>The draft genome sequence of Sphingomicrobium sp. B8.</title>
        <authorList>
            <person name="Mu L."/>
        </authorList>
    </citation>
    <scope>NUCLEOTIDE SEQUENCE [LARGE SCALE GENOMIC DNA]</scope>
    <source>
        <strain evidence="3 4">B8</strain>
    </source>
</reference>
<dbReference type="InterPro" id="IPR000782">
    <property type="entry name" value="FAS1_domain"/>
</dbReference>
<organism evidence="3 4">
    <name type="scientific">Sphingomicrobium clamense</name>
    <dbReference type="NCBI Taxonomy" id="2851013"/>
    <lineage>
        <taxon>Bacteria</taxon>
        <taxon>Pseudomonadati</taxon>
        <taxon>Pseudomonadota</taxon>
        <taxon>Alphaproteobacteria</taxon>
        <taxon>Sphingomonadales</taxon>
        <taxon>Sphingomonadaceae</taxon>
        <taxon>Sphingomicrobium</taxon>
    </lineage>
</organism>
<evidence type="ECO:0000259" key="2">
    <source>
        <dbReference type="PROSITE" id="PS50213"/>
    </source>
</evidence>
<dbReference type="Pfam" id="PF02469">
    <property type="entry name" value="Fasciclin"/>
    <property type="match status" value="1"/>
</dbReference>
<evidence type="ECO:0000256" key="1">
    <source>
        <dbReference type="SAM" id="SignalP"/>
    </source>
</evidence>